<evidence type="ECO:0000256" key="1">
    <source>
        <dbReference type="HAMAP-Rule" id="MF_02077"/>
    </source>
</evidence>
<feature type="transmembrane region" description="Helical" evidence="1">
    <location>
        <begin position="215"/>
        <end position="237"/>
    </location>
</feature>
<comment type="caution">
    <text evidence="1">Lacks conserved residue(s) required for the propagation of feature annotation.</text>
</comment>
<proteinExistence type="inferred from homology"/>
<dbReference type="HAMAP" id="MF_02077">
    <property type="entry name" value="Amj_flippase"/>
    <property type="match status" value="1"/>
</dbReference>
<feature type="transmembrane region" description="Helical" evidence="1">
    <location>
        <begin position="68"/>
        <end position="87"/>
    </location>
</feature>
<keyword evidence="1" id="KW-0812">Transmembrane</keyword>
<gene>
    <name evidence="1" type="primary">amj</name>
    <name evidence="2" type="ORF">NZD86_17665</name>
</gene>
<keyword evidence="1" id="KW-1133">Transmembrane helix</keyword>
<dbReference type="InterPro" id="IPR021260">
    <property type="entry name" value="Amj"/>
</dbReference>
<keyword evidence="1" id="KW-0573">Peptidoglycan synthesis</keyword>
<comment type="subcellular location">
    <subcellularLocation>
        <location evidence="1">Cell membrane</location>
        <topology evidence="1">Multi-pass membrane protein</topology>
    </subcellularLocation>
</comment>
<comment type="pathway">
    <text evidence="1">Cell wall biogenesis; peptidoglycan biosynthesis.</text>
</comment>
<comment type="similarity">
    <text evidence="1">Belongs to the Amj family.</text>
</comment>
<protein>
    <recommendedName>
        <fullName evidence="1">Lipid II flippase Amj</fullName>
    </recommendedName>
</protein>
<dbReference type="EMBL" id="CP104064">
    <property type="protein sequence ID" value="WAH36063.1"/>
    <property type="molecule type" value="Genomic_DNA"/>
</dbReference>
<feature type="transmembrane region" description="Helical" evidence="1">
    <location>
        <begin position="143"/>
        <end position="163"/>
    </location>
</feature>
<keyword evidence="1" id="KW-0133">Cell shape</keyword>
<dbReference type="Pfam" id="PF10997">
    <property type="entry name" value="Amj"/>
    <property type="match status" value="1"/>
</dbReference>
<accession>A0ABY6Z0K2</accession>
<organism evidence="2 3">
    <name type="scientific">Alicyclobacillus dauci</name>
    <dbReference type="NCBI Taxonomy" id="1475485"/>
    <lineage>
        <taxon>Bacteria</taxon>
        <taxon>Bacillati</taxon>
        <taxon>Bacillota</taxon>
        <taxon>Bacilli</taxon>
        <taxon>Bacillales</taxon>
        <taxon>Alicyclobacillaceae</taxon>
        <taxon>Alicyclobacillus</taxon>
    </lineage>
</organism>
<keyword evidence="1" id="KW-1003">Cell membrane</keyword>
<dbReference type="Proteomes" id="UP001164803">
    <property type="component" value="Chromosome"/>
</dbReference>
<name>A0ABY6Z0K2_9BACL</name>
<keyword evidence="1" id="KW-0813">Transport</keyword>
<dbReference type="RefSeq" id="WP_268043365.1">
    <property type="nucleotide sequence ID" value="NZ_CP104064.1"/>
</dbReference>
<keyword evidence="3" id="KW-1185">Reference proteome</keyword>
<keyword evidence="1" id="KW-0472">Membrane</keyword>
<comment type="function">
    <text evidence="1">Involved in peptidoglycan biosynthesis. Transports lipid-linked peptidoglycan precursors from the inner to the outer leaflet of the cytoplasmic membrane.</text>
</comment>
<reference evidence="2" key="1">
    <citation type="submission" date="2022-08" db="EMBL/GenBank/DDBJ databases">
        <title>Alicyclobacillus dauci DSM2870, complete genome.</title>
        <authorList>
            <person name="Wang Q."/>
            <person name="Cai R."/>
            <person name="Wang Z."/>
        </authorList>
    </citation>
    <scope>NUCLEOTIDE SEQUENCE</scope>
    <source>
        <strain evidence="2">DSM 28700</strain>
    </source>
</reference>
<keyword evidence="1" id="KW-0961">Cell wall biogenesis/degradation</keyword>
<evidence type="ECO:0000313" key="3">
    <source>
        <dbReference type="Proteomes" id="UP001164803"/>
    </source>
</evidence>
<sequence length="249" mass="27350">MLHFIDTLAYSIRLNAVKNGQFALSTSLFNTISLVTRVSSTLFLPAIGALVDHSIQYHIDPIWQLRQILFGATIGACVGAVFIPTFLRIFGKAVNRLEIVGSVPALMLQALSIANIRRIRNSTTVPRRTLLAGLRFRQIPKRLLLVNIMITAVYTVGVLASNYSALLNPQHRLEVAQSSGFINSVGTILLTMLVDPKSASITDQALRGTRPYGDVKALVTLLVLTKILGTILAQFIFTPSAHLIAWIYR</sequence>
<feature type="transmembrane region" description="Helical" evidence="1">
    <location>
        <begin position="175"/>
        <end position="194"/>
    </location>
</feature>
<evidence type="ECO:0000313" key="2">
    <source>
        <dbReference type="EMBL" id="WAH36063.1"/>
    </source>
</evidence>